<dbReference type="Gene3D" id="2.60.120.380">
    <property type="match status" value="1"/>
</dbReference>
<dbReference type="RefSeq" id="WP_172357518.1">
    <property type="nucleotide sequence ID" value="NZ_CP053661.1"/>
</dbReference>
<evidence type="ECO:0000313" key="2">
    <source>
        <dbReference type="Proteomes" id="UP000505210"/>
    </source>
</evidence>
<reference evidence="1 2" key="1">
    <citation type="submission" date="2020-05" db="EMBL/GenBank/DDBJ databases">
        <title>Complete genome sequence of of a novel Thermoleptolyngbya strain isolated from hot springs of Ganzi, Sichuan China.</title>
        <authorList>
            <person name="Tang J."/>
            <person name="Daroch M."/>
            <person name="Li L."/>
            <person name="Waleron K."/>
            <person name="Waleron M."/>
            <person name="Waleron M."/>
        </authorList>
    </citation>
    <scope>NUCLEOTIDE SEQUENCE [LARGE SCALE GENOMIC DNA]</scope>
    <source>
        <strain evidence="1 2">PKUAC-SCTA183</strain>
    </source>
</reference>
<gene>
    <name evidence="1" type="ORF">HPC62_16725</name>
</gene>
<evidence type="ECO:0008006" key="3">
    <source>
        <dbReference type="Google" id="ProtNLM"/>
    </source>
</evidence>
<dbReference type="SUPFAM" id="SSF89260">
    <property type="entry name" value="Collagen-binding domain"/>
    <property type="match status" value="1"/>
</dbReference>
<protein>
    <recommendedName>
        <fullName evidence="3">Peptidase C-terminal archaeal/bacterial domain-containing protein</fullName>
    </recommendedName>
</protein>
<evidence type="ECO:0000313" key="1">
    <source>
        <dbReference type="EMBL" id="QKD83622.1"/>
    </source>
</evidence>
<keyword evidence="2" id="KW-1185">Reference proteome</keyword>
<dbReference type="AlphaFoldDB" id="A0A6M8BBV2"/>
<sequence>MNQAALGTELRAAGGVQPSGLRAATTFDSLRSTRTVRASSERNFGTLNAGSSRSAAGNVGKKSPDFFKFKITRQRTVSLNVTIQELISRRYIRGAILDNKKRALKVSDTLRAPLESDRFSIKLKAGTYYTKIVTDGNRINYSFRLQVR</sequence>
<dbReference type="EMBL" id="CP053661">
    <property type="protein sequence ID" value="QKD83622.1"/>
    <property type="molecule type" value="Genomic_DNA"/>
</dbReference>
<name>A0A6M8BBV2_9CYAN</name>
<proteinExistence type="predicted"/>
<dbReference type="Proteomes" id="UP000505210">
    <property type="component" value="Chromosome"/>
</dbReference>
<dbReference type="KEGG" id="theu:HPC62_16725"/>
<organism evidence="1 2">
    <name type="scientific">Thermoleptolyngbya sichuanensis A183</name>
    <dbReference type="NCBI Taxonomy" id="2737172"/>
    <lineage>
        <taxon>Bacteria</taxon>
        <taxon>Bacillati</taxon>
        <taxon>Cyanobacteriota</taxon>
        <taxon>Cyanophyceae</taxon>
        <taxon>Oculatellales</taxon>
        <taxon>Oculatellaceae</taxon>
        <taxon>Thermoleptolyngbya</taxon>
        <taxon>Thermoleptolyngbya sichuanensis</taxon>
    </lineage>
</organism>
<accession>A0A6M8BBV2</accession>